<feature type="region of interest" description="Disordered" evidence="1">
    <location>
        <begin position="43"/>
        <end position="70"/>
    </location>
</feature>
<feature type="region of interest" description="Disordered" evidence="1">
    <location>
        <begin position="85"/>
        <end position="105"/>
    </location>
</feature>
<feature type="compositionally biased region" description="Polar residues" evidence="1">
    <location>
        <begin position="44"/>
        <end position="70"/>
    </location>
</feature>
<evidence type="ECO:0000256" key="1">
    <source>
        <dbReference type="SAM" id="MobiDB-lite"/>
    </source>
</evidence>
<evidence type="ECO:0000313" key="2">
    <source>
        <dbReference type="EMBL" id="TFK98601.1"/>
    </source>
</evidence>
<proteinExistence type="predicted"/>
<protein>
    <submittedName>
        <fullName evidence="2">Uncharacterized protein</fullName>
    </submittedName>
</protein>
<reference evidence="2 3" key="1">
    <citation type="journal article" date="2019" name="Nat. Ecol. Evol.">
        <title>Megaphylogeny resolves global patterns of mushroom evolution.</title>
        <authorList>
            <person name="Varga T."/>
            <person name="Krizsan K."/>
            <person name="Foldi C."/>
            <person name="Dima B."/>
            <person name="Sanchez-Garcia M."/>
            <person name="Sanchez-Ramirez S."/>
            <person name="Szollosi G.J."/>
            <person name="Szarkandi J.G."/>
            <person name="Papp V."/>
            <person name="Albert L."/>
            <person name="Andreopoulos W."/>
            <person name="Angelini C."/>
            <person name="Antonin V."/>
            <person name="Barry K.W."/>
            <person name="Bougher N.L."/>
            <person name="Buchanan P."/>
            <person name="Buyck B."/>
            <person name="Bense V."/>
            <person name="Catcheside P."/>
            <person name="Chovatia M."/>
            <person name="Cooper J."/>
            <person name="Damon W."/>
            <person name="Desjardin D."/>
            <person name="Finy P."/>
            <person name="Geml J."/>
            <person name="Haridas S."/>
            <person name="Hughes K."/>
            <person name="Justo A."/>
            <person name="Karasinski D."/>
            <person name="Kautmanova I."/>
            <person name="Kiss B."/>
            <person name="Kocsube S."/>
            <person name="Kotiranta H."/>
            <person name="LaButti K.M."/>
            <person name="Lechner B.E."/>
            <person name="Liimatainen K."/>
            <person name="Lipzen A."/>
            <person name="Lukacs Z."/>
            <person name="Mihaltcheva S."/>
            <person name="Morgado L.N."/>
            <person name="Niskanen T."/>
            <person name="Noordeloos M.E."/>
            <person name="Ohm R.A."/>
            <person name="Ortiz-Santana B."/>
            <person name="Ovrebo C."/>
            <person name="Racz N."/>
            <person name="Riley R."/>
            <person name="Savchenko A."/>
            <person name="Shiryaev A."/>
            <person name="Soop K."/>
            <person name="Spirin V."/>
            <person name="Szebenyi C."/>
            <person name="Tomsovsky M."/>
            <person name="Tulloss R.E."/>
            <person name="Uehling J."/>
            <person name="Grigoriev I.V."/>
            <person name="Vagvolgyi C."/>
            <person name="Papp T."/>
            <person name="Martin F.M."/>
            <person name="Miettinen O."/>
            <person name="Hibbett D.S."/>
            <person name="Nagy L.G."/>
        </authorList>
    </citation>
    <scope>NUCLEOTIDE SEQUENCE [LARGE SCALE GENOMIC DNA]</scope>
    <source>
        <strain evidence="2 3">CBS 309.79</strain>
    </source>
</reference>
<keyword evidence="3" id="KW-1185">Reference proteome</keyword>
<name>A0A5C3QA17_9AGAR</name>
<dbReference type="AlphaFoldDB" id="A0A5C3QA17"/>
<accession>A0A5C3QA17</accession>
<sequence length="129" mass="13788">MASKRLAEPTNVLHTAAPWLRGLPSCIFVLLFCTRPQVLMKTPRISSDTESSTPAVSWSKNTGGPPSSLQATAFQASSFPSISARSSDKALATPNPPHQTHSLQPLGYLSCQQGTKNYQYGGARVLADT</sequence>
<dbReference type="EMBL" id="ML178838">
    <property type="protein sequence ID" value="TFK98601.1"/>
    <property type="molecule type" value="Genomic_DNA"/>
</dbReference>
<dbReference type="Proteomes" id="UP000305067">
    <property type="component" value="Unassembled WGS sequence"/>
</dbReference>
<evidence type="ECO:0000313" key="3">
    <source>
        <dbReference type="Proteomes" id="UP000305067"/>
    </source>
</evidence>
<organism evidence="2 3">
    <name type="scientific">Pterulicium gracile</name>
    <dbReference type="NCBI Taxonomy" id="1884261"/>
    <lineage>
        <taxon>Eukaryota</taxon>
        <taxon>Fungi</taxon>
        <taxon>Dikarya</taxon>
        <taxon>Basidiomycota</taxon>
        <taxon>Agaricomycotina</taxon>
        <taxon>Agaricomycetes</taxon>
        <taxon>Agaricomycetidae</taxon>
        <taxon>Agaricales</taxon>
        <taxon>Pleurotineae</taxon>
        <taxon>Pterulaceae</taxon>
        <taxon>Pterulicium</taxon>
    </lineage>
</organism>
<gene>
    <name evidence="2" type="ORF">BDV98DRAFT_572407</name>
</gene>